<feature type="active site" evidence="12">
    <location>
        <position position="213"/>
    </location>
</feature>
<feature type="transmembrane region" description="Helical" evidence="12">
    <location>
        <begin position="36"/>
        <end position="54"/>
    </location>
</feature>
<keyword evidence="16" id="KW-1185">Reference proteome</keyword>
<feature type="active site" evidence="12">
    <location>
        <position position="211"/>
    </location>
</feature>
<evidence type="ECO:0000313" key="15">
    <source>
        <dbReference type="EMBL" id="MBP1920986.1"/>
    </source>
</evidence>
<dbReference type="InterPro" id="IPR001736">
    <property type="entry name" value="PLipase_D/transphosphatidylase"/>
</dbReference>
<evidence type="ECO:0000256" key="7">
    <source>
        <dbReference type="ARBA" id="ARBA00022989"/>
    </source>
</evidence>
<dbReference type="PANTHER" id="PTHR21248">
    <property type="entry name" value="CARDIOLIPIN SYNTHASE"/>
    <property type="match status" value="1"/>
</dbReference>
<dbReference type="NCBIfam" id="TIGR04265">
    <property type="entry name" value="bac_cardiolipin"/>
    <property type="match status" value="1"/>
</dbReference>
<evidence type="ECO:0000256" key="5">
    <source>
        <dbReference type="ARBA" id="ARBA00022692"/>
    </source>
</evidence>
<dbReference type="InterPro" id="IPR022924">
    <property type="entry name" value="Cardiolipin_synthase"/>
</dbReference>
<evidence type="ECO:0000256" key="2">
    <source>
        <dbReference type="ARBA" id="ARBA00022475"/>
    </source>
</evidence>
<feature type="domain" description="PLD phosphodiesterase" evidence="14">
    <location>
        <begin position="400"/>
        <end position="427"/>
    </location>
</feature>
<dbReference type="Gene3D" id="3.30.870.10">
    <property type="entry name" value="Endonuclease Chain A"/>
    <property type="match status" value="2"/>
</dbReference>
<keyword evidence="4 12" id="KW-0808">Transferase</keyword>
<feature type="transmembrane region" description="Helical" evidence="12">
    <location>
        <begin position="6"/>
        <end position="24"/>
    </location>
</feature>
<dbReference type="PANTHER" id="PTHR21248:SF22">
    <property type="entry name" value="PHOSPHOLIPASE D"/>
    <property type="match status" value="1"/>
</dbReference>
<feature type="active site" evidence="12">
    <location>
        <position position="412"/>
    </location>
</feature>
<dbReference type="PROSITE" id="PS50035">
    <property type="entry name" value="PLD"/>
    <property type="match status" value="2"/>
</dbReference>
<evidence type="ECO:0000256" key="12">
    <source>
        <dbReference type="HAMAP-Rule" id="MF_01916"/>
    </source>
</evidence>
<keyword evidence="5 12" id="KW-0812">Transmembrane</keyword>
<comment type="catalytic activity">
    <reaction evidence="12">
        <text>2 a 1,2-diacyl-sn-glycero-3-phospho-(1'-sn-glycerol) = a cardiolipin + glycerol</text>
        <dbReference type="Rhea" id="RHEA:31451"/>
        <dbReference type="ChEBI" id="CHEBI:17754"/>
        <dbReference type="ChEBI" id="CHEBI:62237"/>
        <dbReference type="ChEBI" id="CHEBI:64716"/>
    </reaction>
</comment>
<dbReference type="CDD" id="cd09112">
    <property type="entry name" value="PLDc_CLS_2"/>
    <property type="match status" value="1"/>
</dbReference>
<sequence>MSLYNIIYITVILLNFIISVYIIFVNREKPEKSIGWLLIFMLVPIVGLVLYFLVGRNWRSTNLKNKLSHEMLNLINASLDDYEGPYQDIAKLVTNGNSSPMFMKNEVKLYRDGYEKFNDLLVDLKNARHHIHMEYYIVKSDEIGRKIFDILKEKALEGVEVRFVMDKVGGRKFDKDYLRDLIDSGVEIVTYSAHFANFTRLIDTSINYRNHRKIVIIDGDIGYIGGNNIGDEYLGQSKFGYWRDTHMRIRGDFVLGLQGLFYDDFFSVININENSRVFELHRRKEVHKQIQDFEKYFPRTSVSSYIPMQLAYCGPASPFSTIEQLFIKMITSAREKIFISSPYFIPSSGTLEALRIAILSGVDVRIIMPEQYDHPPVQHASMTFIKEILQLGAKFYLYDKSSFIHTKAIVVDGRMFTMGTANFDVRSFYYNYEVNAVVYDELEASKVEGMFFDDIARSRLITLEEFNDRGLMTNLKESFFRVFSLLF</sequence>
<dbReference type="Proteomes" id="UP001519271">
    <property type="component" value="Unassembled WGS sequence"/>
</dbReference>
<keyword evidence="2 12" id="KW-1003">Cell membrane</keyword>
<dbReference type="EC" id="2.7.8.-" evidence="12 13"/>
<dbReference type="SMART" id="SM00155">
    <property type="entry name" value="PLDc"/>
    <property type="match status" value="2"/>
</dbReference>
<comment type="similarity">
    <text evidence="12">Belongs to the phospholipase D family. Cardiolipin synthase subfamily.</text>
</comment>
<dbReference type="EMBL" id="JAGGKC010000058">
    <property type="protein sequence ID" value="MBP1920986.1"/>
    <property type="molecule type" value="Genomic_DNA"/>
</dbReference>
<evidence type="ECO:0000256" key="8">
    <source>
        <dbReference type="ARBA" id="ARBA00023098"/>
    </source>
</evidence>
<feature type="active site" evidence="12">
    <location>
        <position position="218"/>
    </location>
</feature>
<dbReference type="GO" id="GO:0016740">
    <property type="term" value="F:transferase activity"/>
    <property type="evidence" value="ECO:0007669"/>
    <property type="project" value="UniProtKB-KW"/>
</dbReference>
<keyword evidence="6" id="KW-0677">Repeat</keyword>
<dbReference type="HAMAP" id="MF_01916">
    <property type="entry name" value="Cardiolipin_synth_Cls"/>
    <property type="match status" value="1"/>
</dbReference>
<dbReference type="SUPFAM" id="SSF56024">
    <property type="entry name" value="Phospholipase D/nuclease"/>
    <property type="match status" value="2"/>
</dbReference>
<dbReference type="InterPro" id="IPR030874">
    <property type="entry name" value="Cardiolipin_synth_Firmi"/>
</dbReference>
<comment type="subcellular location">
    <subcellularLocation>
        <location evidence="1 12">Cell membrane</location>
        <topology evidence="1 12">Multi-pass membrane protein</topology>
    </subcellularLocation>
</comment>
<proteinExistence type="inferred from homology"/>
<dbReference type="CDD" id="cd09110">
    <property type="entry name" value="PLDc_CLS_1"/>
    <property type="match status" value="1"/>
</dbReference>
<name>A0ABS4G8V2_9CLOT</name>
<dbReference type="Pfam" id="PF13091">
    <property type="entry name" value="PLDc_2"/>
    <property type="match status" value="2"/>
</dbReference>
<keyword evidence="3 12" id="KW-0444">Lipid biosynthesis</keyword>
<feature type="active site" evidence="12">
    <location>
        <position position="407"/>
    </location>
</feature>
<feature type="active site" evidence="12">
    <location>
        <position position="405"/>
    </location>
</feature>
<organism evidence="15 16">
    <name type="scientific">Youngiibacter multivorans</name>
    <dbReference type="NCBI Taxonomy" id="937251"/>
    <lineage>
        <taxon>Bacteria</taxon>
        <taxon>Bacillati</taxon>
        <taxon>Bacillota</taxon>
        <taxon>Clostridia</taxon>
        <taxon>Eubacteriales</taxon>
        <taxon>Clostridiaceae</taxon>
        <taxon>Youngiibacter</taxon>
    </lineage>
</organism>
<keyword evidence="8 12" id="KW-0443">Lipid metabolism</keyword>
<protein>
    <recommendedName>
        <fullName evidence="12 13">Cardiolipin synthase</fullName>
        <shortName evidence="12">CL synthase</shortName>
        <ecNumber evidence="12 13">2.7.8.-</ecNumber>
    </recommendedName>
</protein>
<keyword evidence="11 12" id="KW-1208">Phospholipid metabolism</keyword>
<evidence type="ECO:0000313" key="16">
    <source>
        <dbReference type="Proteomes" id="UP001519271"/>
    </source>
</evidence>
<comment type="caution">
    <text evidence="15">The sequence shown here is derived from an EMBL/GenBank/DDBJ whole genome shotgun (WGS) entry which is preliminary data.</text>
</comment>
<evidence type="ECO:0000256" key="9">
    <source>
        <dbReference type="ARBA" id="ARBA00023136"/>
    </source>
</evidence>
<evidence type="ECO:0000256" key="6">
    <source>
        <dbReference type="ARBA" id="ARBA00022737"/>
    </source>
</evidence>
<keyword evidence="7 12" id="KW-1133">Transmembrane helix</keyword>
<keyword evidence="10 12" id="KW-0594">Phospholipid biosynthesis</keyword>
<dbReference type="Pfam" id="PF13396">
    <property type="entry name" value="PLDc_N"/>
    <property type="match status" value="1"/>
</dbReference>
<comment type="function">
    <text evidence="12">Catalyzes the reversible phosphatidyl group transfer from one phosphatidylglycerol molecule to another to form cardiolipin (CL) (diphosphatidylglycerol) and glycerol.</text>
</comment>
<dbReference type="InterPro" id="IPR025202">
    <property type="entry name" value="PLD-like_dom"/>
</dbReference>
<accession>A0ABS4G8V2</accession>
<evidence type="ECO:0000256" key="11">
    <source>
        <dbReference type="ARBA" id="ARBA00023264"/>
    </source>
</evidence>
<feature type="domain" description="PLD phosphodiesterase" evidence="14">
    <location>
        <begin position="206"/>
        <end position="233"/>
    </location>
</feature>
<dbReference type="InterPro" id="IPR027379">
    <property type="entry name" value="CLS_N"/>
</dbReference>
<evidence type="ECO:0000256" key="10">
    <source>
        <dbReference type="ARBA" id="ARBA00023209"/>
    </source>
</evidence>
<evidence type="ECO:0000256" key="13">
    <source>
        <dbReference type="NCBIfam" id="TIGR04265"/>
    </source>
</evidence>
<keyword evidence="9 12" id="KW-0472">Membrane</keyword>
<gene>
    <name evidence="15" type="ORF">J2Z34_003509</name>
</gene>
<evidence type="ECO:0000259" key="14">
    <source>
        <dbReference type="PROSITE" id="PS50035"/>
    </source>
</evidence>
<reference evidence="15 16" key="1">
    <citation type="submission" date="2021-03" db="EMBL/GenBank/DDBJ databases">
        <title>Genomic Encyclopedia of Type Strains, Phase IV (KMG-IV): sequencing the most valuable type-strain genomes for metagenomic binning, comparative biology and taxonomic classification.</title>
        <authorList>
            <person name="Goeker M."/>
        </authorList>
    </citation>
    <scope>NUCLEOTIDE SEQUENCE [LARGE SCALE GENOMIC DNA]</scope>
    <source>
        <strain evidence="15 16">DSM 6139</strain>
    </source>
</reference>
<evidence type="ECO:0000256" key="1">
    <source>
        <dbReference type="ARBA" id="ARBA00004651"/>
    </source>
</evidence>
<evidence type="ECO:0000256" key="3">
    <source>
        <dbReference type="ARBA" id="ARBA00022516"/>
    </source>
</evidence>
<evidence type="ECO:0000256" key="4">
    <source>
        <dbReference type="ARBA" id="ARBA00022679"/>
    </source>
</evidence>
<dbReference type="RefSeq" id="WP_209461134.1">
    <property type="nucleotide sequence ID" value="NZ_JAGGKC010000058.1"/>
</dbReference>